<dbReference type="GO" id="GO:0005886">
    <property type="term" value="C:plasma membrane"/>
    <property type="evidence" value="ECO:0007669"/>
    <property type="project" value="InterPro"/>
</dbReference>
<feature type="domain" description="Translocation and assembly module TamB C-terminal" evidence="6">
    <location>
        <begin position="149"/>
        <end position="238"/>
    </location>
</feature>
<keyword evidence="8" id="KW-1185">Reference proteome</keyword>
<feature type="region of interest" description="Disordered" evidence="5">
    <location>
        <begin position="1"/>
        <end position="43"/>
    </location>
</feature>
<dbReference type="EMBL" id="JARAOO010000006">
    <property type="protein sequence ID" value="KAJ7966102.1"/>
    <property type="molecule type" value="Genomic_DNA"/>
</dbReference>
<dbReference type="InterPro" id="IPR007452">
    <property type="entry name" value="TamB_C"/>
</dbReference>
<comment type="subcellular location">
    <subcellularLocation>
        <location evidence="1">Membrane</location>
        <topology evidence="1">Single-pass membrane protein</topology>
    </subcellularLocation>
</comment>
<proteinExistence type="predicted"/>
<dbReference type="KEGG" id="qsa:O6P43_015627"/>
<evidence type="ECO:0000256" key="2">
    <source>
        <dbReference type="ARBA" id="ARBA00022692"/>
    </source>
</evidence>
<evidence type="ECO:0000259" key="6">
    <source>
        <dbReference type="Pfam" id="PF04357"/>
    </source>
</evidence>
<feature type="compositionally biased region" description="Basic and acidic residues" evidence="5">
    <location>
        <begin position="23"/>
        <end position="43"/>
    </location>
</feature>
<dbReference type="GO" id="GO:0009306">
    <property type="term" value="P:protein secretion"/>
    <property type="evidence" value="ECO:0007669"/>
    <property type="project" value="InterPro"/>
</dbReference>
<dbReference type="PANTHER" id="PTHR34457:SF3">
    <property type="entry name" value="PROTEIN TIC236, CHLOROPLASTIC"/>
    <property type="match status" value="1"/>
</dbReference>
<keyword evidence="2" id="KW-0812">Transmembrane</keyword>
<protein>
    <submittedName>
        <fullName evidence="7">Embryo defective protein</fullName>
    </submittedName>
</protein>
<sequence length="335" mass="36619">MLQEDDVETEQRGTALVPGWVEESSRGPTDDASDQKVSRDRNEEGWNAQLAESLKGLNWNILDVGEVRVDAGIKDGGMMLLTALSPYANWLNGNADMMLQVRGTVNQPVLDGSASFHRASISSPVLQKPLTNFGGTVHVKSNGLCITSLESRVSRRGKLFVKGNLPLRTIEASLGDKIDLKCEVLEVWARHILSGQVDSQMQITGSMLQPNISGNIKLSHGEAYLPHDKSSGTASNRFATNQSMLPTGGVSRAVASRYVSRFFSSKPAALRNKFSQPSENDEPTYPYRTILQRSTGIGASLMAVKSTEVEKEKKQVNIKPNIDLRLSDLKLVLNP</sequence>
<dbReference type="Proteomes" id="UP001163823">
    <property type="component" value="Chromosome 6"/>
</dbReference>
<evidence type="ECO:0000256" key="3">
    <source>
        <dbReference type="ARBA" id="ARBA00022989"/>
    </source>
</evidence>
<evidence type="ECO:0000313" key="7">
    <source>
        <dbReference type="EMBL" id="KAJ7966102.1"/>
    </source>
</evidence>
<dbReference type="AlphaFoldDB" id="A0AAD7PSR5"/>
<evidence type="ECO:0000313" key="8">
    <source>
        <dbReference type="Proteomes" id="UP001163823"/>
    </source>
</evidence>
<dbReference type="InterPro" id="IPR053022">
    <property type="entry name" value="Chloroplast_translocon_comp"/>
</dbReference>
<organism evidence="7 8">
    <name type="scientific">Quillaja saponaria</name>
    <name type="common">Soap bark tree</name>
    <dbReference type="NCBI Taxonomy" id="32244"/>
    <lineage>
        <taxon>Eukaryota</taxon>
        <taxon>Viridiplantae</taxon>
        <taxon>Streptophyta</taxon>
        <taxon>Embryophyta</taxon>
        <taxon>Tracheophyta</taxon>
        <taxon>Spermatophyta</taxon>
        <taxon>Magnoliopsida</taxon>
        <taxon>eudicotyledons</taxon>
        <taxon>Gunneridae</taxon>
        <taxon>Pentapetalae</taxon>
        <taxon>rosids</taxon>
        <taxon>fabids</taxon>
        <taxon>Fabales</taxon>
        <taxon>Quillajaceae</taxon>
        <taxon>Quillaja</taxon>
    </lineage>
</organism>
<dbReference type="Pfam" id="PF04357">
    <property type="entry name" value="TamB"/>
    <property type="match status" value="1"/>
</dbReference>
<comment type="caution">
    <text evidence="7">The sequence shown here is derived from an EMBL/GenBank/DDBJ whole genome shotgun (WGS) entry which is preliminary data.</text>
</comment>
<reference evidence="7" key="1">
    <citation type="journal article" date="2023" name="Science">
        <title>Elucidation of the pathway for biosynthesis of saponin adjuvants from the soapbark tree.</title>
        <authorList>
            <person name="Reed J."/>
            <person name="Orme A."/>
            <person name="El-Demerdash A."/>
            <person name="Owen C."/>
            <person name="Martin L.B.B."/>
            <person name="Misra R.C."/>
            <person name="Kikuchi S."/>
            <person name="Rejzek M."/>
            <person name="Martin A.C."/>
            <person name="Harkess A."/>
            <person name="Leebens-Mack J."/>
            <person name="Louveau T."/>
            <person name="Stephenson M.J."/>
            <person name="Osbourn A."/>
        </authorList>
    </citation>
    <scope>NUCLEOTIDE SEQUENCE</scope>
    <source>
        <strain evidence="7">S10</strain>
    </source>
</reference>
<dbReference type="PANTHER" id="PTHR34457">
    <property type="entry name" value="EMBRYO DEFECTIVE 2410"/>
    <property type="match status" value="1"/>
</dbReference>
<gene>
    <name evidence="7" type="ORF">O6P43_015627</name>
</gene>
<name>A0AAD7PSR5_QUISA</name>
<keyword evidence="4" id="KW-0472">Membrane</keyword>
<evidence type="ECO:0000256" key="1">
    <source>
        <dbReference type="ARBA" id="ARBA00004167"/>
    </source>
</evidence>
<evidence type="ECO:0000256" key="4">
    <source>
        <dbReference type="ARBA" id="ARBA00023136"/>
    </source>
</evidence>
<accession>A0AAD7PSR5</accession>
<evidence type="ECO:0000256" key="5">
    <source>
        <dbReference type="SAM" id="MobiDB-lite"/>
    </source>
</evidence>
<keyword evidence="3" id="KW-1133">Transmembrane helix</keyword>